<proteinExistence type="predicted"/>
<accession>A0A9J2PUW7</accession>
<name>A0A9J2PUW7_ASCLU</name>
<dbReference type="Proteomes" id="UP000036681">
    <property type="component" value="Unplaced"/>
</dbReference>
<evidence type="ECO:0000313" key="1">
    <source>
        <dbReference type="Proteomes" id="UP000036681"/>
    </source>
</evidence>
<dbReference type="WBParaSite" id="ALUE_0001375201-mRNA-1">
    <property type="protein sequence ID" value="ALUE_0001375201-mRNA-1"/>
    <property type="gene ID" value="ALUE_0001375201"/>
</dbReference>
<reference evidence="2" key="1">
    <citation type="submission" date="2023-03" db="UniProtKB">
        <authorList>
            <consortium name="WormBaseParasite"/>
        </authorList>
    </citation>
    <scope>IDENTIFICATION</scope>
</reference>
<keyword evidence="1" id="KW-1185">Reference proteome</keyword>
<sequence>MFGHLPVQCEPKAVTSFILKSFLSRCGIHLRCLDVSGVVHLLDDTAFGIISTYCPHLREVFTDLLIRNIRLFSEW</sequence>
<organism evidence="1 2">
    <name type="scientific">Ascaris lumbricoides</name>
    <name type="common">Giant roundworm</name>
    <dbReference type="NCBI Taxonomy" id="6252"/>
    <lineage>
        <taxon>Eukaryota</taxon>
        <taxon>Metazoa</taxon>
        <taxon>Ecdysozoa</taxon>
        <taxon>Nematoda</taxon>
        <taxon>Chromadorea</taxon>
        <taxon>Rhabditida</taxon>
        <taxon>Spirurina</taxon>
        <taxon>Ascaridomorpha</taxon>
        <taxon>Ascaridoidea</taxon>
        <taxon>Ascarididae</taxon>
        <taxon>Ascaris</taxon>
    </lineage>
</organism>
<protein>
    <submittedName>
        <fullName evidence="2">Uncharacterized protein</fullName>
    </submittedName>
</protein>
<dbReference type="AlphaFoldDB" id="A0A9J2PUW7"/>
<evidence type="ECO:0000313" key="2">
    <source>
        <dbReference type="WBParaSite" id="ALUE_0001375201-mRNA-1"/>
    </source>
</evidence>